<proteinExistence type="predicted"/>
<dbReference type="AlphaFoldDB" id="A0A9D4K8P5"/>
<evidence type="ECO:0008006" key="3">
    <source>
        <dbReference type="Google" id="ProtNLM"/>
    </source>
</evidence>
<evidence type="ECO:0000313" key="2">
    <source>
        <dbReference type="Proteomes" id="UP000828390"/>
    </source>
</evidence>
<reference evidence="1" key="1">
    <citation type="journal article" date="2019" name="bioRxiv">
        <title>The Genome of the Zebra Mussel, Dreissena polymorpha: A Resource for Invasive Species Research.</title>
        <authorList>
            <person name="McCartney M.A."/>
            <person name="Auch B."/>
            <person name="Kono T."/>
            <person name="Mallez S."/>
            <person name="Zhang Y."/>
            <person name="Obille A."/>
            <person name="Becker A."/>
            <person name="Abrahante J.E."/>
            <person name="Garbe J."/>
            <person name="Badalamenti J.P."/>
            <person name="Herman A."/>
            <person name="Mangelson H."/>
            <person name="Liachko I."/>
            <person name="Sullivan S."/>
            <person name="Sone E.D."/>
            <person name="Koren S."/>
            <person name="Silverstein K.A.T."/>
            <person name="Beckman K.B."/>
            <person name="Gohl D.M."/>
        </authorList>
    </citation>
    <scope>NUCLEOTIDE SEQUENCE</scope>
    <source>
        <strain evidence="1">Duluth1</strain>
        <tissue evidence="1">Whole animal</tissue>
    </source>
</reference>
<organism evidence="1 2">
    <name type="scientific">Dreissena polymorpha</name>
    <name type="common">Zebra mussel</name>
    <name type="synonym">Mytilus polymorpha</name>
    <dbReference type="NCBI Taxonomy" id="45954"/>
    <lineage>
        <taxon>Eukaryota</taxon>
        <taxon>Metazoa</taxon>
        <taxon>Spiralia</taxon>
        <taxon>Lophotrochozoa</taxon>
        <taxon>Mollusca</taxon>
        <taxon>Bivalvia</taxon>
        <taxon>Autobranchia</taxon>
        <taxon>Heteroconchia</taxon>
        <taxon>Euheterodonta</taxon>
        <taxon>Imparidentia</taxon>
        <taxon>Neoheterodontei</taxon>
        <taxon>Myida</taxon>
        <taxon>Dreissenoidea</taxon>
        <taxon>Dreissenidae</taxon>
        <taxon>Dreissena</taxon>
    </lineage>
</organism>
<evidence type="ECO:0000313" key="1">
    <source>
        <dbReference type="EMBL" id="KAH3835178.1"/>
    </source>
</evidence>
<keyword evidence="2" id="KW-1185">Reference proteome</keyword>
<sequence>MGMNLIINAAKRETRGPKAATGIYLPPVKGFMDDLTLTAKTHIQASRMLSALEEAATCPE</sequence>
<comment type="caution">
    <text evidence="1">The sequence shown here is derived from an EMBL/GenBank/DDBJ whole genome shotgun (WGS) entry which is preliminary data.</text>
</comment>
<name>A0A9D4K8P5_DREPO</name>
<dbReference type="EMBL" id="JAIWYP010000004">
    <property type="protein sequence ID" value="KAH3835178.1"/>
    <property type="molecule type" value="Genomic_DNA"/>
</dbReference>
<gene>
    <name evidence="1" type="ORF">DPMN_108525</name>
</gene>
<dbReference type="Proteomes" id="UP000828390">
    <property type="component" value="Unassembled WGS sequence"/>
</dbReference>
<reference evidence="1" key="2">
    <citation type="submission" date="2020-11" db="EMBL/GenBank/DDBJ databases">
        <authorList>
            <person name="McCartney M.A."/>
            <person name="Auch B."/>
            <person name="Kono T."/>
            <person name="Mallez S."/>
            <person name="Becker A."/>
            <person name="Gohl D.M."/>
            <person name="Silverstein K.A.T."/>
            <person name="Koren S."/>
            <person name="Bechman K.B."/>
            <person name="Herman A."/>
            <person name="Abrahante J.E."/>
            <person name="Garbe J."/>
        </authorList>
    </citation>
    <scope>NUCLEOTIDE SEQUENCE</scope>
    <source>
        <strain evidence="1">Duluth1</strain>
        <tissue evidence="1">Whole animal</tissue>
    </source>
</reference>
<accession>A0A9D4K8P5</accession>
<protein>
    <recommendedName>
        <fullName evidence="3">Reverse transcriptase</fullName>
    </recommendedName>
</protein>